<dbReference type="GO" id="GO:0003700">
    <property type="term" value="F:DNA-binding transcription factor activity"/>
    <property type="evidence" value="ECO:0007669"/>
    <property type="project" value="InterPro"/>
</dbReference>
<dbReference type="PRINTS" id="PR00039">
    <property type="entry name" value="HTHLYSR"/>
</dbReference>
<evidence type="ECO:0000256" key="2">
    <source>
        <dbReference type="ARBA" id="ARBA00023015"/>
    </source>
</evidence>
<dbReference type="Proteomes" id="UP000297729">
    <property type="component" value="Unassembled WGS sequence"/>
</dbReference>
<dbReference type="SUPFAM" id="SSF46785">
    <property type="entry name" value="Winged helix' DNA-binding domain"/>
    <property type="match status" value="1"/>
</dbReference>
<dbReference type="GO" id="GO:0006351">
    <property type="term" value="P:DNA-templated transcription"/>
    <property type="evidence" value="ECO:0007669"/>
    <property type="project" value="TreeGrafter"/>
</dbReference>
<dbReference type="SUPFAM" id="SSF53850">
    <property type="entry name" value="Periplasmic binding protein-like II"/>
    <property type="match status" value="1"/>
</dbReference>
<comment type="caution">
    <text evidence="6">The sequence shown here is derived from an EMBL/GenBank/DDBJ whole genome shotgun (WGS) entry which is preliminary data.</text>
</comment>
<gene>
    <name evidence="6" type="ORF">E4L98_07435</name>
</gene>
<dbReference type="FunFam" id="1.10.10.10:FF:000001">
    <property type="entry name" value="LysR family transcriptional regulator"/>
    <property type="match status" value="1"/>
</dbReference>
<dbReference type="InterPro" id="IPR005119">
    <property type="entry name" value="LysR_subst-bd"/>
</dbReference>
<evidence type="ECO:0000313" key="7">
    <source>
        <dbReference type="Proteomes" id="UP000297729"/>
    </source>
</evidence>
<dbReference type="Gene3D" id="3.40.190.290">
    <property type="match status" value="1"/>
</dbReference>
<dbReference type="CDD" id="cd08471">
    <property type="entry name" value="PBP2_CrgA_like_2"/>
    <property type="match status" value="1"/>
</dbReference>
<proteinExistence type="inferred from homology"/>
<feature type="domain" description="HTH lysR-type" evidence="5">
    <location>
        <begin position="1"/>
        <end position="59"/>
    </location>
</feature>
<evidence type="ECO:0000259" key="5">
    <source>
        <dbReference type="PROSITE" id="PS50931"/>
    </source>
</evidence>
<keyword evidence="4" id="KW-0804">Transcription</keyword>
<dbReference type="Pfam" id="PF03466">
    <property type="entry name" value="LysR_substrate"/>
    <property type="match status" value="1"/>
</dbReference>
<dbReference type="Pfam" id="PF00126">
    <property type="entry name" value="HTH_1"/>
    <property type="match status" value="1"/>
</dbReference>
<evidence type="ECO:0000256" key="1">
    <source>
        <dbReference type="ARBA" id="ARBA00009437"/>
    </source>
</evidence>
<comment type="similarity">
    <text evidence="1">Belongs to the LysR transcriptional regulatory family.</text>
</comment>
<reference evidence="6 7" key="1">
    <citation type="submission" date="2019-03" db="EMBL/GenBank/DDBJ databases">
        <title>Draft Genome Sequence of Duganella callidus sp. nov., a Novel Duganella Species Isolated from Cultivated Soil.</title>
        <authorList>
            <person name="Raths R."/>
            <person name="Peta V."/>
            <person name="Bucking H."/>
        </authorList>
    </citation>
    <scope>NUCLEOTIDE SEQUENCE [LARGE SCALE GENOMIC DNA]</scope>
    <source>
        <strain evidence="6 7">DN04</strain>
    </source>
</reference>
<dbReference type="AlphaFoldDB" id="A0A4Y9SKR1"/>
<protein>
    <submittedName>
        <fullName evidence="6">LysR family transcriptional regulator</fullName>
    </submittedName>
</protein>
<dbReference type="PANTHER" id="PTHR30537">
    <property type="entry name" value="HTH-TYPE TRANSCRIPTIONAL REGULATOR"/>
    <property type="match status" value="1"/>
</dbReference>
<dbReference type="InterPro" id="IPR000847">
    <property type="entry name" value="LysR_HTH_N"/>
</dbReference>
<dbReference type="EMBL" id="SPVG01000072">
    <property type="protein sequence ID" value="TFW27272.1"/>
    <property type="molecule type" value="Genomic_DNA"/>
</dbReference>
<dbReference type="PANTHER" id="PTHR30537:SF5">
    <property type="entry name" value="HTH-TYPE TRANSCRIPTIONAL ACTIVATOR TTDR-RELATED"/>
    <property type="match status" value="1"/>
</dbReference>
<evidence type="ECO:0000313" key="6">
    <source>
        <dbReference type="EMBL" id="TFW27272.1"/>
    </source>
</evidence>
<keyword evidence="2" id="KW-0805">Transcription regulation</keyword>
<sequence>MDRIQAMSAFLAVVDTEGFSAAARKLGVSPSVVTRAVTELEERLGTRLLTRTTRFVRLTDTGRVYAENCRRILADLDEADSTAAGTHAAPRGQFTVTSSVNFGCMHVAPVVRDYLSRYPEVTIHCWFIDRKVNLVDEGVDVAVRIGALPDSSLQAIRVGRVRQVLCAAPEYLERHGVPRRPEELERHTIVTATGVTPTPEFRFRDELKIRLQPRMTTSTNESAAAMALAGFGITRLPLYQIAPALRRGELQLLLEEFERPPLPIHVVHREGRNAAPRIRTFIDMAVAALRQDASLQ</sequence>
<keyword evidence="7" id="KW-1185">Reference proteome</keyword>
<evidence type="ECO:0000256" key="4">
    <source>
        <dbReference type="ARBA" id="ARBA00023163"/>
    </source>
</evidence>
<accession>A0A4Y9SKR1</accession>
<dbReference type="InterPro" id="IPR058163">
    <property type="entry name" value="LysR-type_TF_proteobact-type"/>
</dbReference>
<dbReference type="Gene3D" id="1.10.10.10">
    <property type="entry name" value="Winged helix-like DNA-binding domain superfamily/Winged helix DNA-binding domain"/>
    <property type="match status" value="1"/>
</dbReference>
<dbReference type="OrthoDB" id="9786526at2"/>
<organism evidence="6 7">
    <name type="scientific">Duganella callida</name>
    <dbReference type="NCBI Taxonomy" id="2561932"/>
    <lineage>
        <taxon>Bacteria</taxon>
        <taxon>Pseudomonadati</taxon>
        <taxon>Pseudomonadota</taxon>
        <taxon>Betaproteobacteria</taxon>
        <taxon>Burkholderiales</taxon>
        <taxon>Oxalobacteraceae</taxon>
        <taxon>Telluria group</taxon>
        <taxon>Duganella</taxon>
    </lineage>
</organism>
<evidence type="ECO:0000256" key="3">
    <source>
        <dbReference type="ARBA" id="ARBA00023125"/>
    </source>
</evidence>
<dbReference type="InterPro" id="IPR036390">
    <property type="entry name" value="WH_DNA-bd_sf"/>
</dbReference>
<dbReference type="InterPro" id="IPR036388">
    <property type="entry name" value="WH-like_DNA-bd_sf"/>
</dbReference>
<dbReference type="RefSeq" id="WP_135200925.1">
    <property type="nucleotide sequence ID" value="NZ_SPVG01000072.1"/>
</dbReference>
<dbReference type="GO" id="GO:0043565">
    <property type="term" value="F:sequence-specific DNA binding"/>
    <property type="evidence" value="ECO:0007669"/>
    <property type="project" value="TreeGrafter"/>
</dbReference>
<name>A0A4Y9SKR1_9BURK</name>
<dbReference type="PROSITE" id="PS50931">
    <property type="entry name" value="HTH_LYSR"/>
    <property type="match status" value="1"/>
</dbReference>
<keyword evidence="3" id="KW-0238">DNA-binding</keyword>